<sequence length="282" mass="28841">MKNYYLLFLLTGFGFLGHAQVGIGTQLPNASSQLDVVASNKGILIPRVALTSTIDKVTIVEGNVNSLLVFNTQTIKDITPGYYYWYVDKWYRIGTAGTETITTLVDNNNGTVTYTNESGTSVIINLAAGLRGLQGIPGIDGKSITGGTGAPGATTPGKDGDTYVDNSTGDVYVKQGDTWVTTGNIKGAKGDDGKDGVDGKSITGGAGAPGGTTPGKDGDTYVDNSTGDVYVKQGDTWVTTGNIKGAKGDDGKDGADGKSITGGTGAPGATTPGKDGDTYVDN</sequence>
<feature type="compositionally biased region" description="Basic and acidic residues" evidence="1">
    <location>
        <begin position="188"/>
        <end position="198"/>
    </location>
</feature>
<accession>A0ABT4W7D0</accession>
<comment type="caution">
    <text evidence="2">The sequence shown here is derived from an EMBL/GenBank/DDBJ whole genome shotgun (WGS) entry which is preliminary data.</text>
</comment>
<feature type="non-terminal residue" evidence="2">
    <location>
        <position position="282"/>
    </location>
</feature>
<feature type="compositionally biased region" description="Basic and acidic residues" evidence="1">
    <location>
        <begin position="246"/>
        <end position="256"/>
    </location>
</feature>
<dbReference type="Proteomes" id="UP001212170">
    <property type="component" value="Unassembled WGS sequence"/>
</dbReference>
<evidence type="ECO:0000256" key="1">
    <source>
        <dbReference type="SAM" id="MobiDB-lite"/>
    </source>
</evidence>
<evidence type="ECO:0008006" key="4">
    <source>
        <dbReference type="Google" id="ProtNLM"/>
    </source>
</evidence>
<evidence type="ECO:0000313" key="3">
    <source>
        <dbReference type="Proteomes" id="UP001212170"/>
    </source>
</evidence>
<feature type="region of interest" description="Disordered" evidence="1">
    <location>
        <begin position="240"/>
        <end position="282"/>
    </location>
</feature>
<keyword evidence="3" id="KW-1185">Reference proteome</keyword>
<protein>
    <recommendedName>
        <fullName evidence="4">Collagen triple helix repeat-containing protein</fullName>
    </recommendedName>
</protein>
<name>A0ABT4W7D0_9FLAO</name>
<evidence type="ECO:0000313" key="2">
    <source>
        <dbReference type="EMBL" id="MDA6068412.1"/>
    </source>
</evidence>
<gene>
    <name evidence="2" type="ORF">NJT12_02145</name>
</gene>
<reference evidence="2 3" key="1">
    <citation type="journal article" date="2023" name="Chemosphere">
        <title>Whole genome analysis of Flavobacterium aziz-sancarii sp. nov., isolated from Ardley Island (Antarctica), revealed a rich resistome and bioremediation potential.</title>
        <authorList>
            <person name="Otur C."/>
            <person name="Okay S."/>
            <person name="Kurt-Kizildogan A."/>
        </authorList>
    </citation>
    <scope>NUCLEOTIDE SEQUENCE [LARGE SCALE GENOMIC DNA]</scope>
    <source>
        <strain evidence="2 3">AC</strain>
    </source>
</reference>
<feature type="region of interest" description="Disordered" evidence="1">
    <location>
        <begin position="184"/>
        <end position="221"/>
    </location>
</feature>
<feature type="compositionally biased region" description="Gly residues" evidence="1">
    <location>
        <begin position="202"/>
        <end position="213"/>
    </location>
</feature>
<organism evidence="2 3">
    <name type="scientific">Flavobacterium azizsancarii</name>
    <dbReference type="NCBI Taxonomy" id="2961580"/>
    <lineage>
        <taxon>Bacteria</taxon>
        <taxon>Pseudomonadati</taxon>
        <taxon>Bacteroidota</taxon>
        <taxon>Flavobacteriia</taxon>
        <taxon>Flavobacteriales</taxon>
        <taxon>Flavobacteriaceae</taxon>
        <taxon>Flavobacterium</taxon>
    </lineage>
</organism>
<proteinExistence type="predicted"/>
<dbReference type="EMBL" id="JAMZNK010000002">
    <property type="protein sequence ID" value="MDA6068412.1"/>
    <property type="molecule type" value="Genomic_DNA"/>
</dbReference>